<dbReference type="Gene3D" id="1.10.10.10">
    <property type="entry name" value="Winged helix-like DNA-binding domain superfamily/Winged helix DNA-binding domain"/>
    <property type="match status" value="1"/>
</dbReference>
<dbReference type="PANTHER" id="PTHR34580:SF1">
    <property type="entry name" value="PROTEIN PAFC"/>
    <property type="match status" value="1"/>
</dbReference>
<dbReference type="InterPro" id="IPR028349">
    <property type="entry name" value="PafC-like"/>
</dbReference>
<dbReference type="EMBL" id="AP026560">
    <property type="protein sequence ID" value="BDP43229.1"/>
    <property type="molecule type" value="Genomic_DNA"/>
</dbReference>
<dbReference type="InterPro" id="IPR051534">
    <property type="entry name" value="CBASS_pafABC_assoc_protein"/>
</dbReference>
<proteinExistence type="predicted"/>
<evidence type="ECO:0000259" key="1">
    <source>
        <dbReference type="Pfam" id="PF08279"/>
    </source>
</evidence>
<evidence type="ECO:0000313" key="5">
    <source>
        <dbReference type="Proteomes" id="UP001064971"/>
    </source>
</evidence>
<dbReference type="PROSITE" id="PS52050">
    <property type="entry name" value="WYL"/>
    <property type="match status" value="1"/>
</dbReference>
<feature type="domain" description="Helix-turn-helix type 11" evidence="1">
    <location>
        <begin position="6"/>
        <end position="59"/>
    </location>
</feature>
<gene>
    <name evidence="4" type="ORF">DAETH_31980</name>
</gene>
<dbReference type="Pfam" id="PF08279">
    <property type="entry name" value="HTH_11"/>
    <property type="match status" value="1"/>
</dbReference>
<feature type="domain" description="WYL" evidence="2">
    <location>
        <begin position="136"/>
        <end position="204"/>
    </location>
</feature>
<feature type="domain" description="WCX" evidence="3">
    <location>
        <begin position="227"/>
        <end position="303"/>
    </location>
</feature>
<dbReference type="InterPro" id="IPR036388">
    <property type="entry name" value="WH-like_DNA-bd_sf"/>
</dbReference>
<keyword evidence="5" id="KW-1185">Reference proteome</keyword>
<dbReference type="Pfam" id="PF25583">
    <property type="entry name" value="WCX"/>
    <property type="match status" value="1"/>
</dbReference>
<dbReference type="InterPro" id="IPR036390">
    <property type="entry name" value="WH_DNA-bd_sf"/>
</dbReference>
<dbReference type="InterPro" id="IPR013196">
    <property type="entry name" value="HTH_11"/>
</dbReference>
<evidence type="ECO:0000259" key="3">
    <source>
        <dbReference type="Pfam" id="PF25583"/>
    </source>
</evidence>
<organism evidence="4 5">
    <name type="scientific">Deinococcus aetherius</name>
    <dbReference type="NCBI Taxonomy" id="200252"/>
    <lineage>
        <taxon>Bacteria</taxon>
        <taxon>Thermotogati</taxon>
        <taxon>Deinococcota</taxon>
        <taxon>Deinococci</taxon>
        <taxon>Deinococcales</taxon>
        <taxon>Deinococcaceae</taxon>
        <taxon>Deinococcus</taxon>
    </lineage>
</organism>
<dbReference type="InterPro" id="IPR057727">
    <property type="entry name" value="WCX_dom"/>
</dbReference>
<dbReference type="RefSeq" id="WP_264775885.1">
    <property type="nucleotide sequence ID" value="NZ_AP026560.1"/>
</dbReference>
<protein>
    <submittedName>
        <fullName evidence="4">Transcriptional regulator</fullName>
    </submittedName>
</protein>
<accession>A0ABN6RMZ2</accession>
<evidence type="ECO:0000259" key="2">
    <source>
        <dbReference type="Pfam" id="PF13280"/>
    </source>
</evidence>
<dbReference type="InterPro" id="IPR026881">
    <property type="entry name" value="WYL_dom"/>
</dbReference>
<dbReference type="Pfam" id="PF13280">
    <property type="entry name" value="WYL"/>
    <property type="match status" value="1"/>
</dbReference>
<sequence>MNRTDRLLALVLELRGREWVRAEELARTFEVSVRTVYRDVLALNEAGVPVVSVPGRGYRLMDGYFLPPLHFTPQEAVMLTLGVGAVQKAFDAEYASAAESAAKKLLAVLPEERRADVERVRGHLRVIPGGGGRVDETLRLLRGAVLDNRTVTFAYHKPHAPPQLRQVDPLGLVHLHGVWLLVAFDPGRGAQRAFRLDRMEEVRVTTRTFTRDPAWRIEYRPEREERNVTVRLLFPVERERTVRERPNLFQTGSRCTAQGVEVTLRVRDTGVILSWVLSWGGDVTVLEPGELREQVRAEARRMLGSS</sequence>
<dbReference type="PIRSF" id="PIRSF016838">
    <property type="entry name" value="PafC"/>
    <property type="match status" value="1"/>
</dbReference>
<dbReference type="PANTHER" id="PTHR34580">
    <property type="match status" value="1"/>
</dbReference>
<dbReference type="Proteomes" id="UP001064971">
    <property type="component" value="Chromosome"/>
</dbReference>
<dbReference type="SUPFAM" id="SSF46785">
    <property type="entry name" value="Winged helix' DNA-binding domain"/>
    <property type="match status" value="1"/>
</dbReference>
<evidence type="ECO:0000313" key="4">
    <source>
        <dbReference type="EMBL" id="BDP43229.1"/>
    </source>
</evidence>
<name>A0ABN6RMZ2_9DEIO</name>
<reference evidence="4" key="1">
    <citation type="submission" date="2022-07" db="EMBL/GenBank/DDBJ databases">
        <title>Complete Genome Sequence of the Radioresistant Bacterium Deinococcus aetherius ST0316, Isolated from the Air Dust collected in Lower Stratosphere above Japan.</title>
        <authorList>
            <person name="Satoh K."/>
            <person name="Hagiwara K."/>
            <person name="Katsumata K."/>
            <person name="Kubo A."/>
            <person name="Yokobori S."/>
            <person name="Yamagishi A."/>
            <person name="Oono Y."/>
            <person name="Narumi I."/>
        </authorList>
    </citation>
    <scope>NUCLEOTIDE SEQUENCE</scope>
    <source>
        <strain evidence="4">ST0316</strain>
    </source>
</reference>